<evidence type="ECO:0000313" key="3">
    <source>
        <dbReference type="Proteomes" id="UP000807025"/>
    </source>
</evidence>
<keyword evidence="3" id="KW-1185">Reference proteome</keyword>
<reference evidence="2" key="1">
    <citation type="submission" date="2020-11" db="EMBL/GenBank/DDBJ databases">
        <authorList>
            <consortium name="DOE Joint Genome Institute"/>
            <person name="Ahrendt S."/>
            <person name="Riley R."/>
            <person name="Andreopoulos W."/>
            <person name="Labutti K."/>
            <person name="Pangilinan J."/>
            <person name="Ruiz-Duenas F.J."/>
            <person name="Barrasa J.M."/>
            <person name="Sanchez-Garcia M."/>
            <person name="Camarero S."/>
            <person name="Miyauchi S."/>
            <person name="Serrano A."/>
            <person name="Linde D."/>
            <person name="Babiker R."/>
            <person name="Drula E."/>
            <person name="Ayuso-Fernandez I."/>
            <person name="Pacheco R."/>
            <person name="Padilla G."/>
            <person name="Ferreira P."/>
            <person name="Barriuso J."/>
            <person name="Kellner H."/>
            <person name="Castanera R."/>
            <person name="Alfaro M."/>
            <person name="Ramirez L."/>
            <person name="Pisabarro A.G."/>
            <person name="Kuo A."/>
            <person name="Tritt A."/>
            <person name="Lipzen A."/>
            <person name="He G."/>
            <person name="Yan M."/>
            <person name="Ng V."/>
            <person name="Cullen D."/>
            <person name="Martin F."/>
            <person name="Rosso M.-N."/>
            <person name="Henrissat B."/>
            <person name="Hibbett D."/>
            <person name="Martinez A.T."/>
            <person name="Grigoriev I.V."/>
        </authorList>
    </citation>
    <scope>NUCLEOTIDE SEQUENCE</scope>
    <source>
        <strain evidence="2">ATCC 90797</strain>
    </source>
</reference>
<dbReference type="InterPro" id="IPR059179">
    <property type="entry name" value="MLKL-like_MCAfunc"/>
</dbReference>
<dbReference type="EMBL" id="MU154557">
    <property type="protein sequence ID" value="KAF9495929.1"/>
    <property type="molecule type" value="Genomic_DNA"/>
</dbReference>
<name>A0A9P6A128_PLEER</name>
<gene>
    <name evidence="2" type="ORF">BDN71DRAFT_807031</name>
</gene>
<evidence type="ECO:0000313" key="2">
    <source>
        <dbReference type="EMBL" id="KAF9495929.1"/>
    </source>
</evidence>
<dbReference type="CDD" id="cd21037">
    <property type="entry name" value="MLKL_NTD"/>
    <property type="match status" value="1"/>
</dbReference>
<evidence type="ECO:0000256" key="1">
    <source>
        <dbReference type="SAM" id="MobiDB-lite"/>
    </source>
</evidence>
<sequence>MKSTGSETPTTDEENKKAARRANYKDMTQDVAGIVISTLEQAALFAPVPYLQQAAGMAITLVDMVQTTSDNKSAFKALAADACGLVYTATNVWKDRGKDGNKIPQDLENHLRELLKEMRDTMDFAKARAARGYLARVVSYKSDAGRILSHRLRLKDALDRFGMQSHITIRDAVARIQDQQDAILAALNRNSSMTDGTFSESTQAALVKRSPSSKGTSHDHSTLSTQALRDPLPSPTSSTIFANVTNHGPERSNVINGDYVVNNSTTNTSVINSGNIATISTVNSNNRYDVGGDVWANRRGRKGKGADTRTQSASRPIQTSGPGTRRGRRGR</sequence>
<accession>A0A9P6A128</accession>
<feature type="compositionally biased region" description="Polar residues" evidence="1">
    <location>
        <begin position="308"/>
        <end position="320"/>
    </location>
</feature>
<comment type="caution">
    <text evidence="2">The sequence shown here is derived from an EMBL/GenBank/DDBJ whole genome shotgun (WGS) entry which is preliminary data.</text>
</comment>
<organism evidence="2 3">
    <name type="scientific">Pleurotus eryngii</name>
    <name type="common">Boletus of the steppes</name>
    <dbReference type="NCBI Taxonomy" id="5323"/>
    <lineage>
        <taxon>Eukaryota</taxon>
        <taxon>Fungi</taxon>
        <taxon>Dikarya</taxon>
        <taxon>Basidiomycota</taxon>
        <taxon>Agaricomycotina</taxon>
        <taxon>Agaricomycetes</taxon>
        <taxon>Agaricomycetidae</taxon>
        <taxon>Agaricales</taxon>
        <taxon>Pleurotineae</taxon>
        <taxon>Pleurotaceae</taxon>
        <taxon>Pleurotus</taxon>
    </lineage>
</organism>
<dbReference type="AlphaFoldDB" id="A0A9P6A128"/>
<dbReference type="OrthoDB" id="192148at2759"/>
<proteinExistence type="predicted"/>
<dbReference type="Proteomes" id="UP000807025">
    <property type="component" value="Unassembled WGS sequence"/>
</dbReference>
<protein>
    <submittedName>
        <fullName evidence="2">Uncharacterized protein</fullName>
    </submittedName>
</protein>
<feature type="region of interest" description="Disordered" evidence="1">
    <location>
        <begin position="207"/>
        <end position="239"/>
    </location>
</feature>
<feature type="region of interest" description="Disordered" evidence="1">
    <location>
        <begin position="293"/>
        <end position="331"/>
    </location>
</feature>